<evidence type="ECO:0000256" key="4">
    <source>
        <dbReference type="ARBA" id="ARBA00022692"/>
    </source>
</evidence>
<keyword evidence="2" id="KW-0813">Transport</keyword>
<organism evidence="12 13">
    <name type="scientific">Zunongwangia endophytica</name>
    <dbReference type="NCBI Taxonomy" id="1808945"/>
    <lineage>
        <taxon>Bacteria</taxon>
        <taxon>Pseudomonadati</taxon>
        <taxon>Bacteroidota</taxon>
        <taxon>Flavobacteriia</taxon>
        <taxon>Flavobacteriales</taxon>
        <taxon>Flavobacteriaceae</taxon>
        <taxon>Zunongwangia</taxon>
    </lineage>
</organism>
<evidence type="ECO:0000313" key="12">
    <source>
        <dbReference type="EMBL" id="MFC4028564.1"/>
    </source>
</evidence>
<proteinExistence type="predicted"/>
<keyword evidence="13" id="KW-1185">Reference proteome</keyword>
<dbReference type="PANTHER" id="PTHR30069:SF29">
    <property type="entry name" value="HEMOGLOBIN AND HEMOGLOBIN-HAPTOGLOBIN-BINDING PROTEIN 1-RELATED"/>
    <property type="match status" value="1"/>
</dbReference>
<comment type="caution">
    <text evidence="12">The sequence shown here is derived from an EMBL/GenBank/DDBJ whole genome shotgun (WGS) entry which is preliminary data.</text>
</comment>
<evidence type="ECO:0000256" key="2">
    <source>
        <dbReference type="ARBA" id="ARBA00022448"/>
    </source>
</evidence>
<evidence type="ECO:0000313" key="13">
    <source>
        <dbReference type="Proteomes" id="UP001595793"/>
    </source>
</evidence>
<dbReference type="Gene3D" id="2.40.170.20">
    <property type="entry name" value="TonB-dependent receptor, beta-barrel domain"/>
    <property type="match status" value="1"/>
</dbReference>
<accession>A0ABV8H8X6</accession>
<evidence type="ECO:0000256" key="8">
    <source>
        <dbReference type="ARBA" id="ARBA00023170"/>
    </source>
</evidence>
<evidence type="ECO:0000256" key="3">
    <source>
        <dbReference type="ARBA" id="ARBA00022452"/>
    </source>
</evidence>
<dbReference type="Pfam" id="PF00593">
    <property type="entry name" value="TonB_dep_Rec_b-barrel"/>
    <property type="match status" value="1"/>
</dbReference>
<dbReference type="InterPro" id="IPR036942">
    <property type="entry name" value="Beta-barrel_TonB_sf"/>
</dbReference>
<evidence type="ECO:0000256" key="6">
    <source>
        <dbReference type="ARBA" id="ARBA00023077"/>
    </source>
</evidence>
<dbReference type="SUPFAM" id="SSF56935">
    <property type="entry name" value="Porins"/>
    <property type="match status" value="1"/>
</dbReference>
<dbReference type="EMBL" id="JBHSAS010000011">
    <property type="protein sequence ID" value="MFC4028564.1"/>
    <property type="molecule type" value="Genomic_DNA"/>
</dbReference>
<keyword evidence="5" id="KW-0732">Signal</keyword>
<keyword evidence="4" id="KW-0812">Transmembrane</keyword>
<evidence type="ECO:0000256" key="9">
    <source>
        <dbReference type="ARBA" id="ARBA00023237"/>
    </source>
</evidence>
<dbReference type="EMBL" id="JBHSAS010000006">
    <property type="protein sequence ID" value="MFC4028287.1"/>
    <property type="molecule type" value="Genomic_DNA"/>
</dbReference>
<reference evidence="12" key="3">
    <citation type="submission" date="2024-09" db="EMBL/GenBank/DDBJ databases">
        <authorList>
            <person name="Sun Q."/>
            <person name="Mori K."/>
        </authorList>
    </citation>
    <scope>NUCLEOTIDE SEQUENCE</scope>
    <source>
        <strain evidence="12">CECT 9128</strain>
    </source>
</reference>
<dbReference type="PANTHER" id="PTHR30069">
    <property type="entry name" value="TONB-DEPENDENT OUTER MEMBRANE RECEPTOR"/>
    <property type="match status" value="1"/>
</dbReference>
<keyword evidence="3" id="KW-1134">Transmembrane beta strand</keyword>
<keyword evidence="7" id="KW-0472">Membrane</keyword>
<evidence type="ECO:0000256" key="7">
    <source>
        <dbReference type="ARBA" id="ARBA00023136"/>
    </source>
</evidence>
<evidence type="ECO:0000313" key="11">
    <source>
        <dbReference type="EMBL" id="MFC4028287.1"/>
    </source>
</evidence>
<reference evidence="12" key="1">
    <citation type="journal article" date="2014" name="Int. J. Syst. Evol. Microbiol.">
        <title>Complete genome of a new Firmicutes species belonging to the dominant human colonic microbiota ('Ruminococcus bicirculans') reveals two chromosomes and a selective capacity to utilize plant glucans.</title>
        <authorList>
            <consortium name="NISC Comparative Sequencing Program"/>
            <person name="Wegmann U."/>
            <person name="Louis P."/>
            <person name="Goesmann A."/>
            <person name="Henrissat B."/>
            <person name="Duncan S.H."/>
            <person name="Flint H.J."/>
        </authorList>
    </citation>
    <scope>NUCLEOTIDE SEQUENCE</scope>
    <source>
        <strain evidence="12">CECT 9128</strain>
    </source>
</reference>
<dbReference type="InterPro" id="IPR039426">
    <property type="entry name" value="TonB-dep_rcpt-like"/>
</dbReference>
<dbReference type="InterPro" id="IPR000531">
    <property type="entry name" value="Beta-barrel_TonB"/>
</dbReference>
<keyword evidence="8 12" id="KW-0675">Receptor</keyword>
<comment type="subcellular location">
    <subcellularLocation>
        <location evidence="1">Cell outer membrane</location>
        <topology evidence="1">Multi-pass membrane protein</topology>
    </subcellularLocation>
</comment>
<evidence type="ECO:0000256" key="5">
    <source>
        <dbReference type="ARBA" id="ARBA00022729"/>
    </source>
</evidence>
<evidence type="ECO:0000259" key="10">
    <source>
        <dbReference type="Pfam" id="PF00593"/>
    </source>
</evidence>
<reference evidence="13" key="2">
    <citation type="journal article" date="2019" name="Int. J. Syst. Evol. Microbiol.">
        <title>The Global Catalogue of Microorganisms (GCM) 10K type strain sequencing project: providing services to taxonomists for standard genome sequencing and annotation.</title>
        <authorList>
            <consortium name="The Broad Institute Genomics Platform"/>
            <consortium name="The Broad Institute Genome Sequencing Center for Infectious Disease"/>
            <person name="Wu L."/>
            <person name="Ma J."/>
        </authorList>
    </citation>
    <scope>NUCLEOTIDE SEQUENCE [LARGE SCALE GENOMIC DNA]</scope>
    <source>
        <strain evidence="13">CECT 9128</strain>
    </source>
</reference>
<evidence type="ECO:0000256" key="1">
    <source>
        <dbReference type="ARBA" id="ARBA00004571"/>
    </source>
</evidence>
<sequence length="370" mass="42561">MATIYLRISGVRYDNQNGFSSVSPRINFGYELSRKWSIRGGIGFASKAPSLSQIFPSDKYYDYLIRDIRTNDYAFNLIQTYKIAIDKLDLEPSKIWKYELGTNYNANFANFSLTAYYNRTFDGIVGRDQLINFDYPEVEFMYPEDNSAPDYQVTGYSNRVETYSLPQNSQETTDAGIEFFATFNKIEAINTSFSFSGRYVYTENKSFNEIINSNSDQANTAVPYGIFTKYPGKSDDLKLRGTASYHLSELGLLISLTAEQFTRKTTYATLKSTYPFAYINGNGDRIPLTEENRENPEFQGLLQNPSNSRDKVTHLYHNFHLRLTKEFENNLSLSMYVTNFLNYRPLVATGNHENLQNEPISFGAQINYQF</sequence>
<gene>
    <name evidence="11" type="ORF">ACFOS1_12770</name>
    <name evidence="12" type="ORF">ACFOS1_14195</name>
</gene>
<keyword evidence="6" id="KW-0798">TonB box</keyword>
<name>A0ABV8H8X6_9FLAO</name>
<dbReference type="RefSeq" id="WP_290230932.1">
    <property type="nucleotide sequence ID" value="NZ_JAUFPZ010000002.1"/>
</dbReference>
<feature type="domain" description="TonB-dependent receptor-like beta-barrel" evidence="10">
    <location>
        <begin position="10"/>
        <end position="216"/>
    </location>
</feature>
<protein>
    <submittedName>
        <fullName evidence="12">TonB-dependent receptor domain-containing protein</fullName>
    </submittedName>
</protein>
<dbReference type="Proteomes" id="UP001595793">
    <property type="component" value="Unassembled WGS sequence"/>
</dbReference>
<keyword evidence="9" id="KW-0998">Cell outer membrane</keyword>